<protein>
    <submittedName>
        <fullName evidence="2">Uncharacterized protein</fullName>
    </submittedName>
</protein>
<keyword evidence="1" id="KW-0175">Coiled coil</keyword>
<evidence type="ECO:0000256" key="1">
    <source>
        <dbReference type="SAM" id="Coils"/>
    </source>
</evidence>
<feature type="coiled-coil region" evidence="1">
    <location>
        <begin position="169"/>
        <end position="204"/>
    </location>
</feature>
<proteinExistence type="predicted"/>
<reference evidence="2 3" key="1">
    <citation type="journal article" date="2023" name="Plants (Basel)">
        <title>Bridging the Gap: Combining Genomics and Transcriptomics Approaches to Understand Stylosanthes scabra, an Orphan Legume from the Brazilian Caatinga.</title>
        <authorList>
            <person name="Ferreira-Neto J.R.C."/>
            <person name="da Silva M.D."/>
            <person name="Binneck E."/>
            <person name="de Melo N.F."/>
            <person name="da Silva R.H."/>
            <person name="de Melo A.L.T.M."/>
            <person name="Pandolfi V."/>
            <person name="Bustamante F.O."/>
            <person name="Brasileiro-Vidal A.C."/>
            <person name="Benko-Iseppon A.M."/>
        </authorList>
    </citation>
    <scope>NUCLEOTIDE SEQUENCE [LARGE SCALE GENOMIC DNA]</scope>
    <source>
        <tissue evidence="2">Leaves</tissue>
    </source>
</reference>
<keyword evidence="3" id="KW-1185">Reference proteome</keyword>
<accession>A0ABU6UTB8</accession>
<evidence type="ECO:0000313" key="2">
    <source>
        <dbReference type="EMBL" id="MED6162843.1"/>
    </source>
</evidence>
<evidence type="ECO:0000313" key="3">
    <source>
        <dbReference type="Proteomes" id="UP001341840"/>
    </source>
</evidence>
<dbReference type="Proteomes" id="UP001341840">
    <property type="component" value="Unassembled WGS sequence"/>
</dbReference>
<comment type="caution">
    <text evidence="2">The sequence shown here is derived from an EMBL/GenBank/DDBJ whole genome shotgun (WGS) entry which is preliminary data.</text>
</comment>
<sequence>MADEEILDAHCFRTLFNQRLFEETMCSKKIIPEVGFNIREGLYPEVREQILKRGWRRLVIPRLEVAKAVIREFYANVARTEEQVAGLDQHPYTSYVRRVMRFKEETPGAHHNYHHRRPTNEELNEVLRYSCEEGATWKMEQPPPQYQQQPQYVTYADFQQFQQSQIEQMQQYKQSQVQLMQQYQQSQAEQMQQFQQNQMEAQQQGFLN</sequence>
<gene>
    <name evidence="2" type="ORF">PIB30_074294</name>
</gene>
<dbReference type="EMBL" id="JASCZI010121749">
    <property type="protein sequence ID" value="MED6162843.1"/>
    <property type="molecule type" value="Genomic_DNA"/>
</dbReference>
<organism evidence="2 3">
    <name type="scientific">Stylosanthes scabra</name>
    <dbReference type="NCBI Taxonomy" id="79078"/>
    <lineage>
        <taxon>Eukaryota</taxon>
        <taxon>Viridiplantae</taxon>
        <taxon>Streptophyta</taxon>
        <taxon>Embryophyta</taxon>
        <taxon>Tracheophyta</taxon>
        <taxon>Spermatophyta</taxon>
        <taxon>Magnoliopsida</taxon>
        <taxon>eudicotyledons</taxon>
        <taxon>Gunneridae</taxon>
        <taxon>Pentapetalae</taxon>
        <taxon>rosids</taxon>
        <taxon>fabids</taxon>
        <taxon>Fabales</taxon>
        <taxon>Fabaceae</taxon>
        <taxon>Papilionoideae</taxon>
        <taxon>50 kb inversion clade</taxon>
        <taxon>dalbergioids sensu lato</taxon>
        <taxon>Dalbergieae</taxon>
        <taxon>Pterocarpus clade</taxon>
        <taxon>Stylosanthes</taxon>
    </lineage>
</organism>
<name>A0ABU6UTB8_9FABA</name>